<name>A0AAV2FC01_9ROSI</name>
<sequence length="108" mass="12327">MRRCLSSLIDLCDLIGRVLLVVLAAVFAATLANQHKIKHKDRDPPHSEVCRERSNTGPVVRFLKSNNPARQETGRSYTQILQGNRRSRSWDKKRKLGYIPAEFALLND</sequence>
<keyword evidence="3" id="KW-1185">Reference proteome</keyword>
<reference evidence="2 3" key="1">
    <citation type="submission" date="2024-04" db="EMBL/GenBank/DDBJ databases">
        <authorList>
            <person name="Fracassetti M."/>
        </authorList>
    </citation>
    <scope>NUCLEOTIDE SEQUENCE [LARGE SCALE GENOMIC DNA]</scope>
</reference>
<accession>A0AAV2FC01</accession>
<feature type="transmembrane region" description="Helical" evidence="1">
    <location>
        <begin position="14"/>
        <end position="32"/>
    </location>
</feature>
<evidence type="ECO:0000256" key="1">
    <source>
        <dbReference type="SAM" id="Phobius"/>
    </source>
</evidence>
<keyword evidence="1" id="KW-0472">Membrane</keyword>
<dbReference type="EMBL" id="OZ034819">
    <property type="protein sequence ID" value="CAL1395763.1"/>
    <property type="molecule type" value="Genomic_DNA"/>
</dbReference>
<gene>
    <name evidence="2" type="ORF">LTRI10_LOCUS36169</name>
</gene>
<organism evidence="2 3">
    <name type="scientific">Linum trigynum</name>
    <dbReference type="NCBI Taxonomy" id="586398"/>
    <lineage>
        <taxon>Eukaryota</taxon>
        <taxon>Viridiplantae</taxon>
        <taxon>Streptophyta</taxon>
        <taxon>Embryophyta</taxon>
        <taxon>Tracheophyta</taxon>
        <taxon>Spermatophyta</taxon>
        <taxon>Magnoliopsida</taxon>
        <taxon>eudicotyledons</taxon>
        <taxon>Gunneridae</taxon>
        <taxon>Pentapetalae</taxon>
        <taxon>rosids</taxon>
        <taxon>fabids</taxon>
        <taxon>Malpighiales</taxon>
        <taxon>Linaceae</taxon>
        <taxon>Linum</taxon>
    </lineage>
</organism>
<protein>
    <submittedName>
        <fullName evidence="2">Uncharacterized protein</fullName>
    </submittedName>
</protein>
<proteinExistence type="predicted"/>
<evidence type="ECO:0000313" key="2">
    <source>
        <dbReference type="EMBL" id="CAL1395763.1"/>
    </source>
</evidence>
<keyword evidence="1" id="KW-1133">Transmembrane helix</keyword>
<dbReference type="Proteomes" id="UP001497516">
    <property type="component" value="Chromosome 6"/>
</dbReference>
<keyword evidence="1" id="KW-0812">Transmembrane</keyword>
<dbReference type="AlphaFoldDB" id="A0AAV2FC01"/>
<evidence type="ECO:0000313" key="3">
    <source>
        <dbReference type="Proteomes" id="UP001497516"/>
    </source>
</evidence>